<name>A0A8S5S2P5_9CAUD</name>
<proteinExistence type="predicted"/>
<sequence>MNDVLEQRLAAKKRDLENQQEYFTIDIKNIEQSNYEDNAINALLYMKKLKTEIAELELLLQFDSVCKDKTCVLSKDESDTFNAYLEGDVKIAFGNTDWNHIYRKIVGNNSSEFAEKCMENGLEI</sequence>
<organism evidence="1">
    <name type="scientific">Siphoviridae sp. ctCIv11</name>
    <dbReference type="NCBI Taxonomy" id="2827806"/>
    <lineage>
        <taxon>Viruses</taxon>
        <taxon>Duplodnaviria</taxon>
        <taxon>Heunggongvirae</taxon>
        <taxon>Uroviricota</taxon>
        <taxon>Caudoviricetes</taxon>
    </lineage>
</organism>
<protein>
    <submittedName>
        <fullName evidence="1">Uncharacterized protein</fullName>
    </submittedName>
</protein>
<dbReference type="EMBL" id="BK032513">
    <property type="protein sequence ID" value="DAF44938.1"/>
    <property type="molecule type" value="Genomic_DNA"/>
</dbReference>
<evidence type="ECO:0000313" key="1">
    <source>
        <dbReference type="EMBL" id="DAF44938.1"/>
    </source>
</evidence>
<accession>A0A8S5S2P5</accession>
<reference evidence="1" key="1">
    <citation type="journal article" date="2021" name="Proc. Natl. Acad. Sci. U.S.A.">
        <title>A Catalog of Tens of Thousands of Viruses from Human Metagenomes Reveals Hidden Associations with Chronic Diseases.</title>
        <authorList>
            <person name="Tisza M.J."/>
            <person name="Buck C.B."/>
        </authorList>
    </citation>
    <scope>NUCLEOTIDE SEQUENCE</scope>
    <source>
        <strain evidence="1">CtCIv11</strain>
    </source>
</reference>